<name>A4J2X7_DESRM</name>
<dbReference type="InterPro" id="IPR036086">
    <property type="entry name" value="ParB/Sulfiredoxin_sf"/>
</dbReference>
<dbReference type="EMBL" id="CP000612">
    <property type="protein sequence ID" value="ABO49430.1"/>
    <property type="molecule type" value="Genomic_DNA"/>
</dbReference>
<dbReference type="OrthoDB" id="1717310at2"/>
<dbReference type="RefSeq" id="WP_011877259.1">
    <property type="nucleotide sequence ID" value="NC_009253.1"/>
</dbReference>
<dbReference type="Proteomes" id="UP000001556">
    <property type="component" value="Chromosome"/>
</dbReference>
<organism evidence="1 2">
    <name type="scientific">Desulforamulus reducens (strain ATCC BAA-1160 / DSM 100696 / MI-1)</name>
    <name type="common">Desulfotomaculum reducens</name>
    <dbReference type="NCBI Taxonomy" id="349161"/>
    <lineage>
        <taxon>Bacteria</taxon>
        <taxon>Bacillati</taxon>
        <taxon>Bacillota</taxon>
        <taxon>Clostridia</taxon>
        <taxon>Eubacteriales</taxon>
        <taxon>Peptococcaceae</taxon>
        <taxon>Desulforamulus</taxon>
    </lineage>
</organism>
<keyword evidence="2" id="KW-1185">Reference proteome</keyword>
<dbReference type="SUPFAM" id="SSF110849">
    <property type="entry name" value="ParB/Sulfiredoxin"/>
    <property type="match status" value="1"/>
</dbReference>
<gene>
    <name evidence="1" type="ordered locus">Dred_0894</name>
</gene>
<dbReference type="HOGENOM" id="CLU_975498_0_0_9"/>
<sequence length="274" mass="31188">MSFIDVDVNKIVEYPTTFGSPGCHLLDQLGICFYTNTVEKIMYTIQSSATDPEKLSICKSGYCGKLLDAFKPGHTPGNHHDPITLSEYNGKYWVGEGKHRVCIAKRFGIKTIQANITKLDRDIYSLLPTVGSPGLFSATKIKTKRHFYTGQYLFLWAGKPDHTMGGSIMEKLNFKYRKGSLDVCHNIFDGLDYSQIVASSDNNFVKRLICGNPQLFSTYVSISNDHPLTKIWLVRLSFDDIPNNKNKVETLYRVGLWRKHHEKELINSLDLDFY</sequence>
<evidence type="ECO:0000313" key="2">
    <source>
        <dbReference type="Proteomes" id="UP000001556"/>
    </source>
</evidence>
<accession>A4J2X7</accession>
<dbReference type="AlphaFoldDB" id="A4J2X7"/>
<evidence type="ECO:0008006" key="3">
    <source>
        <dbReference type="Google" id="ProtNLM"/>
    </source>
</evidence>
<evidence type="ECO:0000313" key="1">
    <source>
        <dbReference type="EMBL" id="ABO49430.1"/>
    </source>
</evidence>
<reference evidence="1 2" key="1">
    <citation type="submission" date="2007-03" db="EMBL/GenBank/DDBJ databases">
        <title>Complete sequence of Desulfotomaculum reducens MI-1.</title>
        <authorList>
            <consortium name="US DOE Joint Genome Institute"/>
            <person name="Copeland A."/>
            <person name="Lucas S."/>
            <person name="Lapidus A."/>
            <person name="Barry K."/>
            <person name="Detter J.C."/>
            <person name="Glavina del Rio T."/>
            <person name="Hammon N."/>
            <person name="Israni S."/>
            <person name="Dalin E."/>
            <person name="Tice H."/>
            <person name="Pitluck S."/>
            <person name="Sims D."/>
            <person name="Brettin T."/>
            <person name="Bruce D."/>
            <person name="Han C."/>
            <person name="Tapia R."/>
            <person name="Schmutz J."/>
            <person name="Larimer F."/>
            <person name="Land M."/>
            <person name="Hauser L."/>
            <person name="Kyrpides N."/>
            <person name="Kim E."/>
            <person name="Tebo B.M."/>
            <person name="Richardson P."/>
        </authorList>
    </citation>
    <scope>NUCLEOTIDE SEQUENCE [LARGE SCALE GENOMIC DNA]</scope>
    <source>
        <strain evidence="1 2">MI-1</strain>
    </source>
</reference>
<proteinExistence type="predicted"/>
<protein>
    <recommendedName>
        <fullName evidence="3">ParB/Sulfiredoxin domain-containing protein</fullName>
    </recommendedName>
</protein>
<dbReference type="KEGG" id="drm:Dred_0894"/>